<dbReference type="Proteomes" id="UP001055879">
    <property type="component" value="Linkage Group LG03"/>
</dbReference>
<evidence type="ECO:0000313" key="2">
    <source>
        <dbReference type="Proteomes" id="UP001055879"/>
    </source>
</evidence>
<evidence type="ECO:0000313" key="1">
    <source>
        <dbReference type="EMBL" id="KAI3749089.1"/>
    </source>
</evidence>
<accession>A0ACB9DR08</accession>
<name>A0ACB9DR08_ARCLA</name>
<reference evidence="1 2" key="2">
    <citation type="journal article" date="2022" name="Mol. Ecol. Resour.">
        <title>The genomes of chicory, endive, great burdock and yacon provide insights into Asteraceae paleo-polyploidization history and plant inulin production.</title>
        <authorList>
            <person name="Fan W."/>
            <person name="Wang S."/>
            <person name="Wang H."/>
            <person name="Wang A."/>
            <person name="Jiang F."/>
            <person name="Liu H."/>
            <person name="Zhao H."/>
            <person name="Xu D."/>
            <person name="Zhang Y."/>
        </authorList>
    </citation>
    <scope>NUCLEOTIDE SEQUENCE [LARGE SCALE GENOMIC DNA]</scope>
    <source>
        <strain evidence="2">cv. Niubang</strain>
    </source>
</reference>
<sequence>MECNRDEAIRAKTIAEKKLADKDFAGAKKFTLKAQTLYPELDGISQMFTTLDVYISAEKKVSGEVDWYGILGVNPSDDDETIRKQYRKLALILHPDKNKSVGADGAFKLLSEAWSLLSDKAKRLAYNRRRSLRGCLQKVPSQSGGPSAASGVNSFQNLATSKPKSRRTITTTGMGPASVFPPVPPPASDPPPVFHRADTFWTICHKCKMHYEYLKVYLNHTLLCSNCHKPFLAKETAPPVNFSRSAHSSAHQQYHDLSNHAPSGKPVTNQYNPGRSPAATHNSEGAPSSHCSNNNTNSFLGPFCNTDPSIASKAADVVQRVNERLRRDNTDPSIASKAVDVVQRVNERLGRDNTDPSIASKAANVVQRVNERLRREREELSAGWPSKNRKVDGSEQSSFRTPYQMSMGNDTGSICKLRTTIFETDGAYGFYSMNNKINSNRELSPLEIRSMLMQKAQKEICRKISEWLSEEEVESNKANHTRTFTGSNGNGNCASSVKKGLCQTMDTQEHQEPAMMVPDPDFHDFDLDRTENSFQDNQVWAAYDDEDGMPRFYALVHKVFSRSPLKMKISWLNSKTTTEFGQIDWIGRGFRKTCGEFRVGRHELYKSLNSFSQKVEWSKTPRGSVLIYPRKGEVWALYRNWSCDWNEHVPDNVIHQYEMVEVVDDYNEEQGVAVSPLVKFAGFRTVFHPRTDQSEVKKILKEEMFRFSHQVPKYLLTGEEAHNSPKGCLELDPAATSMELLPNEA</sequence>
<proteinExistence type="predicted"/>
<protein>
    <submittedName>
        <fullName evidence="1">Uncharacterized protein</fullName>
    </submittedName>
</protein>
<reference evidence="2" key="1">
    <citation type="journal article" date="2022" name="Mol. Ecol. Resour.">
        <title>The genomes of chicory, endive, great burdock and yacon provide insights into Asteraceae palaeo-polyploidization history and plant inulin production.</title>
        <authorList>
            <person name="Fan W."/>
            <person name="Wang S."/>
            <person name="Wang H."/>
            <person name="Wang A."/>
            <person name="Jiang F."/>
            <person name="Liu H."/>
            <person name="Zhao H."/>
            <person name="Xu D."/>
            <person name="Zhang Y."/>
        </authorList>
    </citation>
    <scope>NUCLEOTIDE SEQUENCE [LARGE SCALE GENOMIC DNA]</scope>
    <source>
        <strain evidence="2">cv. Niubang</strain>
    </source>
</reference>
<gene>
    <name evidence="1" type="ORF">L6452_12660</name>
</gene>
<keyword evidence="2" id="KW-1185">Reference proteome</keyword>
<dbReference type="EMBL" id="CM042049">
    <property type="protein sequence ID" value="KAI3749089.1"/>
    <property type="molecule type" value="Genomic_DNA"/>
</dbReference>
<organism evidence="1 2">
    <name type="scientific">Arctium lappa</name>
    <name type="common">Greater burdock</name>
    <name type="synonym">Lappa major</name>
    <dbReference type="NCBI Taxonomy" id="4217"/>
    <lineage>
        <taxon>Eukaryota</taxon>
        <taxon>Viridiplantae</taxon>
        <taxon>Streptophyta</taxon>
        <taxon>Embryophyta</taxon>
        <taxon>Tracheophyta</taxon>
        <taxon>Spermatophyta</taxon>
        <taxon>Magnoliopsida</taxon>
        <taxon>eudicotyledons</taxon>
        <taxon>Gunneridae</taxon>
        <taxon>Pentapetalae</taxon>
        <taxon>asterids</taxon>
        <taxon>campanulids</taxon>
        <taxon>Asterales</taxon>
        <taxon>Asteraceae</taxon>
        <taxon>Carduoideae</taxon>
        <taxon>Cardueae</taxon>
        <taxon>Arctiinae</taxon>
        <taxon>Arctium</taxon>
    </lineage>
</organism>
<comment type="caution">
    <text evidence="1">The sequence shown here is derived from an EMBL/GenBank/DDBJ whole genome shotgun (WGS) entry which is preliminary data.</text>
</comment>